<evidence type="ECO:0000256" key="3">
    <source>
        <dbReference type="ARBA" id="ARBA00022946"/>
    </source>
</evidence>
<comment type="similarity">
    <text evidence="2">Belongs to the mitochondrion-specific ribosomal protein mS29 family.</text>
</comment>
<dbReference type="Proteomes" id="UP001147695">
    <property type="component" value="Unassembled WGS sequence"/>
</dbReference>
<sequence length="502" mass="55446">MASSWCWNCLSRLRLTPQALTPSATPRISNAPFHSTALKYGIPPKKKTSSQTVQKHRVSASIRKKKKRPERSGGGGGGRSMAPGERKAMRKRIVLSNPNALEVEGMSDLSVETMVDSRLRGSVLGLPLPMIDQLRAVQAFKPKQGWSIFRRPGTVLRRDTIEMGRLFEEISGETETPKKGKVVKKIISGMKGSGKSVHLLQAMAIGFLKNWVVITVPDARELTCANTAYTAVEGTKPLQYIQPNATSALLTRTVEANRELLAKLKVSQKHPSLPKLARGATLEDLAKLGFNDPAISWNVFQALWTELTASAPAQGLEQDFEPRPPMLVTVDDMAHWMTESEYRDADYNKIHAHDLYFVKHFLSLLKEGDSLKNGGLLLYATSASNNPNPVAFNIALDRLAARQAGISPSDPKYPNPAAYRDVDERVLELLKPLDKATSPLEVQFLGGLTRDEARGFYEYFARSGLVRDIITEQWVGEKWSLSGGGIIGELEKLGRRYRSASA</sequence>
<evidence type="ECO:0000256" key="5">
    <source>
        <dbReference type="ARBA" id="ARBA00023128"/>
    </source>
</evidence>
<protein>
    <recommendedName>
        <fullName evidence="7">Small ribosomal subunit protein mS29</fullName>
    </recommendedName>
</protein>
<reference evidence="9" key="1">
    <citation type="submission" date="2022-12" db="EMBL/GenBank/DDBJ databases">
        <authorList>
            <person name="Petersen C."/>
        </authorList>
    </citation>
    <scope>NUCLEOTIDE SEQUENCE</scope>
    <source>
        <strain evidence="9">IBT 35673</strain>
    </source>
</reference>
<feature type="compositionally biased region" description="Basic residues" evidence="8">
    <location>
        <begin position="44"/>
        <end position="69"/>
    </location>
</feature>
<keyword evidence="3" id="KW-0809">Transit peptide</keyword>
<dbReference type="GO" id="GO:0003735">
    <property type="term" value="F:structural constituent of ribosome"/>
    <property type="evidence" value="ECO:0007669"/>
    <property type="project" value="TreeGrafter"/>
</dbReference>
<keyword evidence="6" id="KW-0687">Ribonucleoprotein</keyword>
<keyword evidence="5" id="KW-0496">Mitochondrion</keyword>
<keyword evidence="4" id="KW-0689">Ribosomal protein</keyword>
<dbReference type="Pfam" id="PF10236">
    <property type="entry name" value="DAP3"/>
    <property type="match status" value="1"/>
</dbReference>
<evidence type="ECO:0000313" key="10">
    <source>
        <dbReference type="Proteomes" id="UP001147695"/>
    </source>
</evidence>
<evidence type="ECO:0000256" key="1">
    <source>
        <dbReference type="ARBA" id="ARBA00004173"/>
    </source>
</evidence>
<comment type="subcellular location">
    <subcellularLocation>
        <location evidence="1">Mitochondrion</location>
    </subcellularLocation>
</comment>
<comment type="caution">
    <text evidence="9">The sequence shown here is derived from an EMBL/GenBank/DDBJ whole genome shotgun (WGS) entry which is preliminary data.</text>
</comment>
<dbReference type="InterPro" id="IPR019368">
    <property type="entry name" value="Ribosomal_mS29"/>
</dbReference>
<proteinExistence type="inferred from homology"/>
<organism evidence="9 10">
    <name type="scientific">Penicillium brevicompactum</name>
    <dbReference type="NCBI Taxonomy" id="5074"/>
    <lineage>
        <taxon>Eukaryota</taxon>
        <taxon>Fungi</taxon>
        <taxon>Dikarya</taxon>
        <taxon>Ascomycota</taxon>
        <taxon>Pezizomycotina</taxon>
        <taxon>Eurotiomycetes</taxon>
        <taxon>Eurotiomycetidae</taxon>
        <taxon>Eurotiales</taxon>
        <taxon>Aspergillaceae</taxon>
        <taxon>Penicillium</taxon>
    </lineage>
</organism>
<dbReference type="PANTHER" id="PTHR12810:SF0">
    <property type="entry name" value="SMALL RIBOSOMAL SUBUNIT PROTEIN MS29"/>
    <property type="match status" value="1"/>
</dbReference>
<evidence type="ECO:0000313" key="9">
    <source>
        <dbReference type="EMBL" id="KAJ5339585.1"/>
    </source>
</evidence>
<dbReference type="PANTHER" id="PTHR12810">
    <property type="entry name" value="MITOCHONDRIAL 28S RIBOSOMAL PROTEIN S29"/>
    <property type="match status" value="1"/>
</dbReference>
<gene>
    <name evidence="9" type="ORF">N7452_006313</name>
</gene>
<evidence type="ECO:0000256" key="6">
    <source>
        <dbReference type="ARBA" id="ARBA00023274"/>
    </source>
</evidence>
<evidence type="ECO:0000256" key="4">
    <source>
        <dbReference type="ARBA" id="ARBA00022980"/>
    </source>
</evidence>
<reference evidence="9" key="2">
    <citation type="journal article" date="2023" name="IMA Fungus">
        <title>Comparative genomic study of the Penicillium genus elucidates a diverse pangenome and 15 lateral gene transfer events.</title>
        <authorList>
            <person name="Petersen C."/>
            <person name="Sorensen T."/>
            <person name="Nielsen M.R."/>
            <person name="Sondergaard T.E."/>
            <person name="Sorensen J.L."/>
            <person name="Fitzpatrick D.A."/>
            <person name="Frisvad J.C."/>
            <person name="Nielsen K.L."/>
        </authorList>
    </citation>
    <scope>NUCLEOTIDE SEQUENCE</scope>
    <source>
        <strain evidence="9">IBT 35673</strain>
    </source>
</reference>
<feature type="region of interest" description="Disordered" evidence="8">
    <location>
        <begin position="35"/>
        <end position="86"/>
    </location>
</feature>
<evidence type="ECO:0000256" key="2">
    <source>
        <dbReference type="ARBA" id="ARBA00009863"/>
    </source>
</evidence>
<evidence type="ECO:0000256" key="8">
    <source>
        <dbReference type="SAM" id="MobiDB-lite"/>
    </source>
</evidence>
<dbReference type="GO" id="GO:0005763">
    <property type="term" value="C:mitochondrial small ribosomal subunit"/>
    <property type="evidence" value="ECO:0007669"/>
    <property type="project" value="TreeGrafter"/>
</dbReference>
<evidence type="ECO:0000256" key="7">
    <source>
        <dbReference type="ARBA" id="ARBA00035140"/>
    </source>
</evidence>
<name>A0A9W9QKG2_PENBR</name>
<dbReference type="EMBL" id="JAPZBQ010000003">
    <property type="protein sequence ID" value="KAJ5339585.1"/>
    <property type="molecule type" value="Genomic_DNA"/>
</dbReference>
<accession>A0A9W9QKG2</accession>
<dbReference type="AlphaFoldDB" id="A0A9W9QKG2"/>